<dbReference type="Gene3D" id="1.10.357.10">
    <property type="entry name" value="Tetracycline Repressor, domain 2"/>
    <property type="match status" value="1"/>
</dbReference>
<dbReference type="InterPro" id="IPR001647">
    <property type="entry name" value="HTH_TetR"/>
</dbReference>
<proteinExistence type="predicted"/>
<evidence type="ECO:0000313" key="6">
    <source>
        <dbReference type="EMBL" id="XAY06822.1"/>
    </source>
</evidence>
<name>A0AAU7AYX1_9ACTN</name>
<dbReference type="Gene3D" id="1.10.10.60">
    <property type="entry name" value="Homeodomain-like"/>
    <property type="match status" value="1"/>
</dbReference>
<dbReference type="InterPro" id="IPR050109">
    <property type="entry name" value="HTH-type_TetR-like_transc_reg"/>
</dbReference>
<evidence type="ECO:0000256" key="4">
    <source>
        <dbReference type="PROSITE-ProRule" id="PRU00335"/>
    </source>
</evidence>
<evidence type="ECO:0000256" key="2">
    <source>
        <dbReference type="ARBA" id="ARBA00023125"/>
    </source>
</evidence>
<dbReference type="Pfam" id="PF00440">
    <property type="entry name" value="TetR_N"/>
    <property type="match status" value="1"/>
</dbReference>
<accession>A0AAU7AYX1</accession>
<protein>
    <recommendedName>
        <fullName evidence="5">HTH tetR-type domain-containing protein</fullName>
    </recommendedName>
</protein>
<dbReference type="KEGG" id="parq:DSM112329_03700"/>
<evidence type="ECO:0000256" key="3">
    <source>
        <dbReference type="ARBA" id="ARBA00023163"/>
    </source>
</evidence>
<keyword evidence="1" id="KW-0805">Transcription regulation</keyword>
<feature type="DNA-binding region" description="H-T-H motif" evidence="4">
    <location>
        <begin position="21"/>
        <end position="40"/>
    </location>
</feature>
<evidence type="ECO:0000259" key="5">
    <source>
        <dbReference type="PROSITE" id="PS50977"/>
    </source>
</evidence>
<feature type="domain" description="HTH tetR-type" evidence="5">
    <location>
        <begin position="1"/>
        <end position="58"/>
    </location>
</feature>
<dbReference type="EMBL" id="CP114014">
    <property type="protein sequence ID" value="XAY06822.1"/>
    <property type="molecule type" value="Genomic_DNA"/>
</dbReference>
<dbReference type="SUPFAM" id="SSF46689">
    <property type="entry name" value="Homeodomain-like"/>
    <property type="match status" value="1"/>
</dbReference>
<dbReference type="PANTHER" id="PTHR30055:SF234">
    <property type="entry name" value="HTH-TYPE TRANSCRIPTIONAL REGULATOR BETI"/>
    <property type="match status" value="1"/>
</dbReference>
<dbReference type="GO" id="GO:0000976">
    <property type="term" value="F:transcription cis-regulatory region binding"/>
    <property type="evidence" value="ECO:0007669"/>
    <property type="project" value="TreeGrafter"/>
</dbReference>
<keyword evidence="3" id="KW-0804">Transcription</keyword>
<gene>
    <name evidence="6" type="ORF">DSM112329_03700</name>
</gene>
<reference evidence="6" key="1">
    <citation type="submission" date="2022-12" db="EMBL/GenBank/DDBJ databases">
        <title>Paraconexibacter alkalitolerans sp. nov. and Baekduia alba sp. nov., isolated from soil and emended description of the genera Paraconexibacter (Chun et al., 2020) and Baekduia (An et al., 2020).</title>
        <authorList>
            <person name="Vieira S."/>
            <person name="Huber K.J."/>
            <person name="Geppert A."/>
            <person name="Wolf J."/>
            <person name="Neumann-Schaal M."/>
            <person name="Muesken M."/>
            <person name="Overmann J."/>
        </authorList>
    </citation>
    <scope>NUCLEOTIDE SEQUENCE</scope>
    <source>
        <strain evidence="6">AEG42_29</strain>
    </source>
</reference>
<dbReference type="GO" id="GO:0003700">
    <property type="term" value="F:DNA-binding transcription factor activity"/>
    <property type="evidence" value="ECO:0007669"/>
    <property type="project" value="TreeGrafter"/>
</dbReference>
<dbReference type="InterPro" id="IPR009057">
    <property type="entry name" value="Homeodomain-like_sf"/>
</dbReference>
<dbReference type="PANTHER" id="PTHR30055">
    <property type="entry name" value="HTH-TYPE TRANSCRIPTIONAL REGULATOR RUTR"/>
    <property type="match status" value="1"/>
</dbReference>
<keyword evidence="2 4" id="KW-0238">DNA-binding</keyword>
<evidence type="ECO:0000256" key="1">
    <source>
        <dbReference type="ARBA" id="ARBA00023015"/>
    </source>
</evidence>
<dbReference type="PROSITE" id="PS50977">
    <property type="entry name" value="HTH_TETR_2"/>
    <property type="match status" value="1"/>
</dbReference>
<dbReference type="AlphaFoldDB" id="A0AAU7AYX1"/>
<organism evidence="6">
    <name type="scientific">Paraconexibacter sp. AEG42_29</name>
    <dbReference type="NCBI Taxonomy" id="2997339"/>
    <lineage>
        <taxon>Bacteria</taxon>
        <taxon>Bacillati</taxon>
        <taxon>Actinomycetota</taxon>
        <taxon>Thermoleophilia</taxon>
        <taxon>Solirubrobacterales</taxon>
        <taxon>Paraconexibacteraceae</taxon>
        <taxon>Paraconexibacter</taxon>
    </lineage>
</organism>
<sequence>MRRRLLDTGLQLLRGGPDALTTSAVADAAHVSIGTVYRYFNDREDLLGELLDAAIRDVYNDLASAVGTALGLELDPAMRHIAEALTSTFERHADVLRAFADRGFDSDLSRGVEQTLFALARVIPARHRPDLTPAQLDDLVFVSMGFVATGCLRIALQRPAGSDRDAMIDVTARMLAAALAPAA</sequence>